<keyword evidence="1" id="KW-0812">Transmembrane</keyword>
<feature type="transmembrane region" description="Helical" evidence="1">
    <location>
        <begin position="85"/>
        <end position="109"/>
    </location>
</feature>
<dbReference type="AlphaFoldDB" id="A0A1E7EUU9"/>
<gene>
    <name evidence="2" type="ORF">FRACYDRAFT_247917</name>
</gene>
<dbReference type="Proteomes" id="UP000095751">
    <property type="component" value="Unassembled WGS sequence"/>
</dbReference>
<dbReference type="KEGG" id="fcy:FRACYDRAFT_247917"/>
<organism evidence="2 3">
    <name type="scientific">Fragilariopsis cylindrus CCMP1102</name>
    <dbReference type="NCBI Taxonomy" id="635003"/>
    <lineage>
        <taxon>Eukaryota</taxon>
        <taxon>Sar</taxon>
        <taxon>Stramenopiles</taxon>
        <taxon>Ochrophyta</taxon>
        <taxon>Bacillariophyta</taxon>
        <taxon>Bacillariophyceae</taxon>
        <taxon>Bacillariophycidae</taxon>
        <taxon>Bacillariales</taxon>
        <taxon>Bacillariaceae</taxon>
        <taxon>Fragilariopsis</taxon>
    </lineage>
</organism>
<reference evidence="2 3" key="1">
    <citation type="submission" date="2016-09" db="EMBL/GenBank/DDBJ databases">
        <title>Extensive genetic diversity and differential bi-allelic expression allows diatom success in the polar Southern Ocean.</title>
        <authorList>
            <consortium name="DOE Joint Genome Institute"/>
            <person name="Mock T."/>
            <person name="Otillar R.P."/>
            <person name="Strauss J."/>
            <person name="Dupont C."/>
            <person name="Frickenhaus S."/>
            <person name="Maumus F."/>
            <person name="Mcmullan M."/>
            <person name="Sanges R."/>
            <person name="Schmutz J."/>
            <person name="Toseland A."/>
            <person name="Valas R."/>
            <person name="Veluchamy A."/>
            <person name="Ward B.J."/>
            <person name="Allen A."/>
            <person name="Barry K."/>
            <person name="Falciatore A."/>
            <person name="Ferrante M."/>
            <person name="Fortunato A.E."/>
            <person name="Gloeckner G."/>
            <person name="Gruber A."/>
            <person name="Hipkin R."/>
            <person name="Janech M."/>
            <person name="Kroth P."/>
            <person name="Leese F."/>
            <person name="Lindquist E."/>
            <person name="Lyon B.R."/>
            <person name="Martin J."/>
            <person name="Mayer C."/>
            <person name="Parker M."/>
            <person name="Quesneville H."/>
            <person name="Raymond J."/>
            <person name="Uhlig C."/>
            <person name="Valentin K.U."/>
            <person name="Worden A.Z."/>
            <person name="Armbrust E.V."/>
            <person name="Bowler C."/>
            <person name="Green B."/>
            <person name="Moulton V."/>
            <person name="Van Oosterhout C."/>
            <person name="Grigoriev I."/>
        </authorList>
    </citation>
    <scope>NUCLEOTIDE SEQUENCE [LARGE SCALE GENOMIC DNA]</scope>
    <source>
        <strain evidence="2 3">CCMP1102</strain>
    </source>
</reference>
<evidence type="ECO:0000256" key="1">
    <source>
        <dbReference type="SAM" id="Phobius"/>
    </source>
</evidence>
<protein>
    <submittedName>
        <fullName evidence="2">Uncharacterized protein</fullName>
    </submittedName>
</protein>
<dbReference type="EMBL" id="KV784374">
    <property type="protein sequence ID" value="OEU09662.1"/>
    <property type="molecule type" value="Genomic_DNA"/>
</dbReference>
<dbReference type="InterPro" id="IPR045590">
    <property type="entry name" value="DUF6463"/>
</dbReference>
<keyword evidence="3" id="KW-1185">Reference proteome</keyword>
<evidence type="ECO:0000313" key="3">
    <source>
        <dbReference type="Proteomes" id="UP000095751"/>
    </source>
</evidence>
<keyword evidence="1" id="KW-1133">Transmembrane helix</keyword>
<evidence type="ECO:0000313" key="2">
    <source>
        <dbReference type="EMBL" id="OEU09662.1"/>
    </source>
</evidence>
<sequence>MSLTSSNLLISTGILHSGIGLLIPELRDPLLRIATERTTQIADVHDRSERECSFWFQVAGIMMVSQGYLLRNYCQATRKKAPQWFGWYLTGMGTMGVIVMPASGFWLILGQGMFILYQDDNTNDKKSK</sequence>
<keyword evidence="1" id="KW-0472">Membrane</keyword>
<dbReference type="Pfam" id="PF20064">
    <property type="entry name" value="DUF6463"/>
    <property type="match status" value="1"/>
</dbReference>
<name>A0A1E7EUU9_9STRA</name>
<accession>A0A1E7EUU9</accession>
<proteinExistence type="predicted"/>
<dbReference type="OrthoDB" id="2368448at2759"/>
<dbReference type="InParanoid" id="A0A1E7EUU9"/>